<sequence>MEMSIFKKDGKTYTRFKVTLKEFKFWQALLEVKYCIDTSKPVKKNSRYIYFEKEGDWINGKM</sequence>
<proteinExistence type="predicted"/>
<evidence type="ECO:0000313" key="1">
    <source>
        <dbReference type="EMBL" id="DAE27904.1"/>
    </source>
</evidence>
<accession>A0A8S5R949</accession>
<dbReference type="EMBL" id="BK015846">
    <property type="protein sequence ID" value="DAE27904.1"/>
    <property type="molecule type" value="Genomic_DNA"/>
</dbReference>
<reference evidence="1" key="1">
    <citation type="journal article" date="2021" name="Proc. Natl. Acad. Sci. U.S.A.">
        <title>A Catalog of Tens of Thousands of Viruses from Human Metagenomes Reveals Hidden Associations with Chronic Diseases.</title>
        <authorList>
            <person name="Tisza M.J."/>
            <person name="Buck C.B."/>
        </authorList>
    </citation>
    <scope>NUCLEOTIDE SEQUENCE</scope>
    <source>
        <strain evidence="1">CtDYl1</strain>
    </source>
</reference>
<organism evidence="1">
    <name type="scientific">virus sp. ctDYl1</name>
    <dbReference type="NCBI Taxonomy" id="2826795"/>
    <lineage>
        <taxon>Viruses</taxon>
    </lineage>
</organism>
<name>A0A8S5R949_9VIRU</name>
<protein>
    <submittedName>
        <fullName evidence="1">Uncharacterized protein</fullName>
    </submittedName>
</protein>